<dbReference type="OrthoDB" id="6422443at2759"/>
<dbReference type="Proteomes" id="UP000887116">
    <property type="component" value="Unassembled WGS sequence"/>
</dbReference>
<sequence>MKCLHTQSSSEQQFIVFRQIVNGDLLGIIKNNVLKAFICPALGTVPAKEAQCESVEIMKCLTSKSQAASEGRLFFPDTQQKLRDYCKHLMESLDCARRIIDDCVSEEDKNIYHNLTQDMVGMNAVLCTPGSSLSIRFLKHVDCFKSVSDRFKLCSDRYIGNIVVVQSQSQEEQIKMTCCTVHEYNRCMRNAVDGRCEADAQKLVEETVLTALGQSFGFCKQHHSAPTSNCLRSFSASKGHATGTLDEDNGSQTNQYSWVLSILLLGLLLVS</sequence>
<dbReference type="EMBL" id="BMAO01011117">
    <property type="protein sequence ID" value="GFQ71462.1"/>
    <property type="molecule type" value="Genomic_DNA"/>
</dbReference>
<dbReference type="PANTHER" id="PTHR33964">
    <property type="entry name" value="RE45066P-RELATED"/>
    <property type="match status" value="1"/>
</dbReference>
<protein>
    <submittedName>
        <fullName evidence="1">Uncharacterized protein</fullName>
    </submittedName>
</protein>
<reference evidence="1" key="1">
    <citation type="submission" date="2020-07" db="EMBL/GenBank/DDBJ databases">
        <title>Multicomponent nature underlies the extraordinary mechanical properties of spider dragline silk.</title>
        <authorList>
            <person name="Kono N."/>
            <person name="Nakamura H."/>
            <person name="Mori M."/>
            <person name="Yoshida Y."/>
            <person name="Ohtoshi R."/>
            <person name="Malay A.D."/>
            <person name="Moran D.A.P."/>
            <person name="Tomita M."/>
            <person name="Numata K."/>
            <person name="Arakawa K."/>
        </authorList>
    </citation>
    <scope>NUCLEOTIDE SEQUENCE</scope>
</reference>
<dbReference type="PANTHER" id="PTHR33964:SF1">
    <property type="entry name" value="RE45066P"/>
    <property type="match status" value="1"/>
</dbReference>
<name>A0A8X6HCK6_TRICU</name>
<comment type="caution">
    <text evidence="1">The sequence shown here is derived from an EMBL/GenBank/DDBJ whole genome shotgun (WGS) entry which is preliminary data.</text>
</comment>
<gene>
    <name evidence="1" type="primary">X975_04502</name>
    <name evidence="1" type="ORF">TNCT_34411</name>
</gene>
<dbReference type="AlphaFoldDB" id="A0A8X6HCK6"/>
<evidence type="ECO:0000313" key="2">
    <source>
        <dbReference type="Proteomes" id="UP000887116"/>
    </source>
</evidence>
<accession>A0A8X6HCK6</accession>
<evidence type="ECO:0000313" key="1">
    <source>
        <dbReference type="EMBL" id="GFQ71462.1"/>
    </source>
</evidence>
<keyword evidence="2" id="KW-1185">Reference proteome</keyword>
<proteinExistence type="predicted"/>
<organism evidence="1 2">
    <name type="scientific">Trichonephila clavata</name>
    <name type="common">Joro spider</name>
    <name type="synonym">Nephila clavata</name>
    <dbReference type="NCBI Taxonomy" id="2740835"/>
    <lineage>
        <taxon>Eukaryota</taxon>
        <taxon>Metazoa</taxon>
        <taxon>Ecdysozoa</taxon>
        <taxon>Arthropoda</taxon>
        <taxon>Chelicerata</taxon>
        <taxon>Arachnida</taxon>
        <taxon>Araneae</taxon>
        <taxon>Araneomorphae</taxon>
        <taxon>Entelegynae</taxon>
        <taxon>Araneoidea</taxon>
        <taxon>Nephilidae</taxon>
        <taxon>Trichonephila</taxon>
    </lineage>
</organism>